<dbReference type="RefSeq" id="WP_035916781.1">
    <property type="nucleotide sequence ID" value="NZ_AVPJ01000009.1"/>
</dbReference>
<dbReference type="NCBIfam" id="TIGR03086">
    <property type="entry name" value="TIGR03086 family metal-binding protein"/>
    <property type="match status" value="1"/>
</dbReference>
<organism evidence="2 3">
    <name type="scientific">Knoellia sinensis KCTC 19936</name>
    <dbReference type="NCBI Taxonomy" id="1385520"/>
    <lineage>
        <taxon>Bacteria</taxon>
        <taxon>Bacillati</taxon>
        <taxon>Actinomycetota</taxon>
        <taxon>Actinomycetes</taxon>
        <taxon>Micrococcales</taxon>
        <taxon>Intrasporangiaceae</taxon>
        <taxon>Knoellia</taxon>
    </lineage>
</organism>
<dbReference type="InterPro" id="IPR024344">
    <property type="entry name" value="MDMPI_metal-binding"/>
</dbReference>
<evidence type="ECO:0000313" key="3">
    <source>
        <dbReference type="Proteomes" id="UP000030002"/>
    </source>
</evidence>
<accession>A0A0A0J765</accession>
<dbReference type="STRING" id="1385520.N802_19325"/>
<dbReference type="SUPFAM" id="SSF109854">
    <property type="entry name" value="DinB/YfiT-like putative metalloenzymes"/>
    <property type="match status" value="1"/>
</dbReference>
<dbReference type="InterPro" id="IPR017520">
    <property type="entry name" value="CHP03086"/>
</dbReference>
<proteinExistence type="predicted"/>
<dbReference type="InterPro" id="IPR034660">
    <property type="entry name" value="DinB/YfiT-like"/>
</dbReference>
<name>A0A0A0J765_9MICO</name>
<dbReference type="InterPro" id="IPR017517">
    <property type="entry name" value="Maleyloyr_isom"/>
</dbReference>
<comment type="caution">
    <text evidence="2">The sequence shown here is derived from an EMBL/GenBank/DDBJ whole genome shotgun (WGS) entry which is preliminary data.</text>
</comment>
<gene>
    <name evidence="2" type="ORF">N802_19325</name>
</gene>
<dbReference type="AlphaFoldDB" id="A0A0A0J765"/>
<dbReference type="NCBIfam" id="TIGR03083">
    <property type="entry name" value="maleylpyruvate isomerase family mycothiol-dependent enzyme"/>
    <property type="match status" value="1"/>
</dbReference>
<dbReference type="GO" id="GO:0046872">
    <property type="term" value="F:metal ion binding"/>
    <property type="evidence" value="ECO:0007669"/>
    <property type="project" value="InterPro"/>
</dbReference>
<dbReference type="Gene3D" id="1.20.120.450">
    <property type="entry name" value="dinb family like domain"/>
    <property type="match status" value="1"/>
</dbReference>
<dbReference type="OrthoDB" id="5185819at2"/>
<evidence type="ECO:0000313" key="2">
    <source>
        <dbReference type="EMBL" id="KGN31907.1"/>
    </source>
</evidence>
<dbReference type="EMBL" id="AVPJ01000009">
    <property type="protein sequence ID" value="KGN31907.1"/>
    <property type="molecule type" value="Genomic_DNA"/>
</dbReference>
<feature type="domain" description="Mycothiol-dependent maleylpyruvate isomerase metal-binding" evidence="1">
    <location>
        <begin position="8"/>
        <end position="132"/>
    </location>
</feature>
<dbReference type="eggNOG" id="ENOG5032B92">
    <property type="taxonomic scope" value="Bacteria"/>
</dbReference>
<reference evidence="2 3" key="1">
    <citation type="submission" date="2013-08" db="EMBL/GenBank/DDBJ databases">
        <title>The genome sequence of Knoellia sinensis.</title>
        <authorList>
            <person name="Zhu W."/>
            <person name="Wang G."/>
        </authorList>
    </citation>
    <scope>NUCLEOTIDE SEQUENCE [LARGE SCALE GENOMIC DNA]</scope>
    <source>
        <strain evidence="2 3">KCTC 19936</strain>
    </source>
</reference>
<sequence>MVNPPDLTPAAQKLSDVVRGVDDTQLDLPTPCEGRSVSQLLAHVHGLTASFRASADKELGPLTDTNPDQDGWPEPVAAWREEIPARSERLAGAWHDPEAWSGMTRAGGFDAPAEVMGVVALSEITLHGWDLARATGQDFEPDEDTVRVLADYVEGFDPSGTPGMFGPAVDVGWATDFERVLARTGRDPRWQAPATG</sequence>
<evidence type="ECO:0000259" key="1">
    <source>
        <dbReference type="Pfam" id="PF11716"/>
    </source>
</evidence>
<keyword evidence="3" id="KW-1185">Reference proteome</keyword>
<protein>
    <recommendedName>
        <fullName evidence="1">Mycothiol-dependent maleylpyruvate isomerase metal-binding domain-containing protein</fullName>
    </recommendedName>
</protein>
<dbReference type="Pfam" id="PF11716">
    <property type="entry name" value="MDMPI_N"/>
    <property type="match status" value="1"/>
</dbReference>
<dbReference type="Proteomes" id="UP000030002">
    <property type="component" value="Unassembled WGS sequence"/>
</dbReference>